<comment type="caution">
    <text evidence="1">The sequence shown here is derived from an EMBL/GenBank/DDBJ whole genome shotgun (WGS) entry which is preliminary data.</text>
</comment>
<proteinExistence type="predicted"/>
<keyword evidence="2" id="KW-1185">Reference proteome</keyword>
<dbReference type="EMBL" id="JARBHB010000012">
    <property type="protein sequence ID" value="KAJ8871671.1"/>
    <property type="molecule type" value="Genomic_DNA"/>
</dbReference>
<organism evidence="1 2">
    <name type="scientific">Dryococelus australis</name>
    <dbReference type="NCBI Taxonomy" id="614101"/>
    <lineage>
        <taxon>Eukaryota</taxon>
        <taxon>Metazoa</taxon>
        <taxon>Ecdysozoa</taxon>
        <taxon>Arthropoda</taxon>
        <taxon>Hexapoda</taxon>
        <taxon>Insecta</taxon>
        <taxon>Pterygota</taxon>
        <taxon>Neoptera</taxon>
        <taxon>Polyneoptera</taxon>
        <taxon>Phasmatodea</taxon>
        <taxon>Verophasmatodea</taxon>
        <taxon>Anareolatae</taxon>
        <taxon>Phasmatidae</taxon>
        <taxon>Eurycanthinae</taxon>
        <taxon>Dryococelus</taxon>
    </lineage>
</organism>
<protein>
    <recommendedName>
        <fullName evidence="3">DDE-1 domain-containing protein</fullName>
    </recommendedName>
</protein>
<evidence type="ECO:0000313" key="1">
    <source>
        <dbReference type="EMBL" id="KAJ8871671.1"/>
    </source>
</evidence>
<name>A0ABQ9GI03_9NEOP</name>
<dbReference type="Proteomes" id="UP001159363">
    <property type="component" value="Chromosome 11"/>
</dbReference>
<reference evidence="1 2" key="1">
    <citation type="submission" date="2023-02" db="EMBL/GenBank/DDBJ databases">
        <title>LHISI_Scaffold_Assembly.</title>
        <authorList>
            <person name="Stuart O.P."/>
            <person name="Cleave R."/>
            <person name="Magrath M.J.L."/>
            <person name="Mikheyev A.S."/>
        </authorList>
    </citation>
    <scope>NUCLEOTIDE SEQUENCE [LARGE SCALE GENOMIC DNA]</scope>
    <source>
        <strain evidence="1">Daus_M_001</strain>
        <tissue evidence="1">Leg muscle</tissue>
    </source>
</reference>
<evidence type="ECO:0000313" key="2">
    <source>
        <dbReference type="Proteomes" id="UP001159363"/>
    </source>
</evidence>
<gene>
    <name evidence="1" type="ORF">PR048_027998</name>
</gene>
<sequence length="127" mass="14467">MGKRQVSRIASADRGSSASAVMCICCLSFIPPMLIFRLQNSVSLRNGLITFWPTQSQQHMFDGHLSHTKNLTVIIKARENFVTIIRLPPHTSHKLQPFDVGHYFLRGIPNGMLLCHRRILKHRNPPI</sequence>
<evidence type="ECO:0008006" key="3">
    <source>
        <dbReference type="Google" id="ProtNLM"/>
    </source>
</evidence>
<accession>A0ABQ9GI03</accession>